<keyword evidence="10 12" id="KW-0472">Membrane</keyword>
<dbReference type="GO" id="GO:0090589">
    <property type="term" value="F:protein-phosphocysteine-trehalose phosphotransferase system transporter activity"/>
    <property type="evidence" value="ECO:0007669"/>
    <property type="project" value="TreeGrafter"/>
</dbReference>
<feature type="domain" description="PTS EIIC type-1" evidence="15">
    <location>
        <begin position="108"/>
        <end position="475"/>
    </location>
</feature>
<dbReference type="InterPro" id="IPR001996">
    <property type="entry name" value="PTS_IIB_1"/>
</dbReference>
<dbReference type="SUPFAM" id="SSF51261">
    <property type="entry name" value="Duplicated hybrid motif"/>
    <property type="match status" value="1"/>
</dbReference>
<feature type="transmembrane region" description="Helical" evidence="12">
    <location>
        <begin position="223"/>
        <end position="243"/>
    </location>
</feature>
<evidence type="ECO:0000256" key="6">
    <source>
        <dbReference type="ARBA" id="ARBA00022683"/>
    </source>
</evidence>
<evidence type="ECO:0000256" key="12">
    <source>
        <dbReference type="SAM" id="Phobius"/>
    </source>
</evidence>
<evidence type="ECO:0000256" key="7">
    <source>
        <dbReference type="ARBA" id="ARBA00022692"/>
    </source>
</evidence>
<feature type="transmembrane region" description="Helical" evidence="12">
    <location>
        <begin position="338"/>
        <end position="358"/>
    </location>
</feature>
<dbReference type="PROSITE" id="PS51093">
    <property type="entry name" value="PTS_EIIA_TYPE_1"/>
    <property type="match status" value="1"/>
</dbReference>
<dbReference type="InterPro" id="IPR011297">
    <property type="entry name" value="PTS_IIABC_b_glu"/>
</dbReference>
<dbReference type="EMBL" id="JALDAW010000011">
    <property type="protein sequence ID" value="MDY5167254.1"/>
    <property type="molecule type" value="Genomic_DNA"/>
</dbReference>
<accession>A0A2V2FD92</accession>
<dbReference type="InterPro" id="IPR003352">
    <property type="entry name" value="PTS_EIIC"/>
</dbReference>
<organism evidence="17 18">
    <name type="scientific">Dielma fastidiosa</name>
    <dbReference type="NCBI Taxonomy" id="1034346"/>
    <lineage>
        <taxon>Bacteria</taxon>
        <taxon>Bacillati</taxon>
        <taxon>Bacillota</taxon>
        <taxon>Erysipelotrichia</taxon>
        <taxon>Erysipelotrichales</taxon>
        <taxon>Erysipelotrichaceae</taxon>
        <taxon>Dielma</taxon>
    </lineage>
</organism>
<evidence type="ECO:0000313" key="16">
    <source>
        <dbReference type="EMBL" id="MDY5167254.1"/>
    </source>
</evidence>
<dbReference type="EMBL" id="QJKH01000001">
    <property type="protein sequence ID" value="PXX81742.1"/>
    <property type="molecule type" value="Genomic_DNA"/>
</dbReference>
<dbReference type="PANTHER" id="PTHR30175">
    <property type="entry name" value="PHOSPHOTRANSFERASE SYSTEM TRANSPORT PROTEIN"/>
    <property type="match status" value="1"/>
</dbReference>
<keyword evidence="2" id="KW-0813">Transport</keyword>
<dbReference type="Proteomes" id="UP000247612">
    <property type="component" value="Unassembled WGS sequence"/>
</dbReference>
<dbReference type="STRING" id="1034346.GCA_000313565_00358"/>
<evidence type="ECO:0000256" key="10">
    <source>
        <dbReference type="ARBA" id="ARBA00023136"/>
    </source>
</evidence>
<dbReference type="InterPro" id="IPR036878">
    <property type="entry name" value="Glu_permease_IIB"/>
</dbReference>
<feature type="transmembrane region" description="Helical" evidence="12">
    <location>
        <begin position="440"/>
        <end position="463"/>
    </location>
</feature>
<dbReference type="FunFam" id="2.70.70.10:FF:000001">
    <property type="entry name" value="PTS system glucose-specific IIA component"/>
    <property type="match status" value="1"/>
</dbReference>
<dbReference type="PROSITE" id="PS51103">
    <property type="entry name" value="PTS_EIIC_TYPE_1"/>
    <property type="match status" value="1"/>
</dbReference>
<sequence length="634" mass="67269">MDYKKIAGDILENVGGKSNIKSVTHCFTRLRFVLKDEKKANKEVVEHLEGVISVVVAGGQFQVVCGAKVTKIYDAVIEIIGDAYAGGDVDVPEEKQSIGNLILQKVTEIFTPLVPAIAAAGLIKGLLTAAKLLLSNYGYDLAATDTYNILYNASQVIFYFMPIFLAYTTAKALKCNQVIAMAIGGTLVYPAIDAMIQNTEVASTIFGLPIMKGAWQIGESVKIFSYTESVIPIILAVIVMAVLEKYLKKFIPEILQIILVPGLELLIMLPLVFVVLGPIGIYVGNGVQFIYDSIMNVSAVLGGALIGGLWGVCVIFGAHRALLPIGLNDVAVNGHQNLLAFAGSANFAQGGAALGVMLKTKSKDLKQVAASSAIAATLVGITEPAIYGCNLRLKKPMVYAVICGAIGGAIMGLGNVYGDAFANNGILTIFTYAAYGMTRFAFYLIGIGVAFFGAAAMTYFIGFDDVDSKETVKKNVVVELPDHVDVEIASPIEGEAIELTDVNDEVFASCALGKGIAIIPSKGEVVAPADCTVSLIYPTLHAIGLTLQDGTEILIHVGMDTVKLNGKHFTKNVEEGSFVKKGTKIISFDLEALKKEGFDMSVPVVISNTNEFSVVTGLPKAKADINTTVIVAAR</sequence>
<keyword evidence="5 16" id="KW-0808">Transferase</keyword>
<dbReference type="GO" id="GO:0016301">
    <property type="term" value="F:kinase activity"/>
    <property type="evidence" value="ECO:0007669"/>
    <property type="project" value="UniProtKB-KW"/>
</dbReference>
<reference evidence="16" key="2">
    <citation type="submission" date="2022-03" db="EMBL/GenBank/DDBJ databases">
        <title>First case of bacteraemia caused by Dielma fastidiosa in a patient hospitalised with diverticulitis.</title>
        <authorList>
            <person name="Forman-Ankjaer B."/>
            <person name="Hvid-Jensen F."/>
            <person name="Kobel C.M."/>
            <person name="Greve T."/>
        </authorList>
    </citation>
    <scope>NUCLEOTIDE SEQUENCE</scope>
    <source>
        <strain evidence="16">AUH_DF_2021</strain>
    </source>
</reference>
<dbReference type="NCBIfam" id="TIGR01995">
    <property type="entry name" value="PTS-II-ABC-beta"/>
    <property type="match status" value="1"/>
</dbReference>
<evidence type="ECO:0000313" key="17">
    <source>
        <dbReference type="EMBL" id="PXX81742.1"/>
    </source>
</evidence>
<keyword evidence="4" id="KW-0762">Sugar transport</keyword>
<evidence type="ECO:0000259" key="14">
    <source>
        <dbReference type="PROSITE" id="PS51098"/>
    </source>
</evidence>
<evidence type="ECO:0000256" key="8">
    <source>
        <dbReference type="ARBA" id="ARBA00022777"/>
    </source>
</evidence>
<dbReference type="FunFam" id="3.30.1360.60:FF:000001">
    <property type="entry name" value="PTS system glucose-specific IIBC component PtsG"/>
    <property type="match status" value="1"/>
</dbReference>
<feature type="transmembrane region" description="Helical" evidence="12">
    <location>
        <begin position="397"/>
        <end position="417"/>
    </location>
</feature>
<keyword evidence="7 12" id="KW-0812">Transmembrane</keyword>
<dbReference type="SUPFAM" id="SSF55604">
    <property type="entry name" value="Glucose permease domain IIB"/>
    <property type="match status" value="1"/>
</dbReference>
<dbReference type="GO" id="GO:0009401">
    <property type="term" value="P:phosphoenolpyruvate-dependent sugar phosphotransferase system"/>
    <property type="evidence" value="ECO:0007669"/>
    <property type="project" value="UniProtKB-KW"/>
</dbReference>
<name>A0A2V2FD92_9FIRM</name>
<feature type="domain" description="PTS EIIA type-1" evidence="13">
    <location>
        <begin position="504"/>
        <end position="608"/>
    </location>
</feature>
<keyword evidence="9 12" id="KW-1133">Transmembrane helix</keyword>
<dbReference type="InterPro" id="IPR018113">
    <property type="entry name" value="PTrfase_EIIB_Cys"/>
</dbReference>
<dbReference type="NCBIfam" id="TIGR00830">
    <property type="entry name" value="PTBA"/>
    <property type="match status" value="1"/>
</dbReference>
<dbReference type="Pfam" id="PF00358">
    <property type="entry name" value="PTS_EIIA_1"/>
    <property type="match status" value="1"/>
</dbReference>
<dbReference type="PANTHER" id="PTHR30175:SF1">
    <property type="entry name" value="PTS SYSTEM ARBUTIN-, CELLOBIOSE-, AND SALICIN-SPECIFIC EIIBC COMPONENT-RELATED"/>
    <property type="match status" value="1"/>
</dbReference>
<dbReference type="Pfam" id="PF00367">
    <property type="entry name" value="PTS_EIIB"/>
    <property type="match status" value="1"/>
</dbReference>
<evidence type="ECO:0000259" key="15">
    <source>
        <dbReference type="PROSITE" id="PS51103"/>
    </source>
</evidence>
<comment type="subcellular location">
    <subcellularLocation>
        <location evidence="1">Cell membrane</location>
        <topology evidence="1">Multi-pass membrane protein</topology>
    </subcellularLocation>
</comment>
<dbReference type="GO" id="GO:0005886">
    <property type="term" value="C:plasma membrane"/>
    <property type="evidence" value="ECO:0007669"/>
    <property type="project" value="UniProtKB-SubCell"/>
</dbReference>
<evidence type="ECO:0000256" key="9">
    <source>
        <dbReference type="ARBA" id="ARBA00022989"/>
    </source>
</evidence>
<feature type="active site" description="Phosphocysteine intermediate; for EIIB activity" evidence="11">
    <location>
        <position position="26"/>
    </location>
</feature>
<evidence type="ECO:0000256" key="3">
    <source>
        <dbReference type="ARBA" id="ARBA00022475"/>
    </source>
</evidence>
<keyword evidence="18" id="KW-1185">Reference proteome</keyword>
<dbReference type="AlphaFoldDB" id="A0A2V2FD92"/>
<evidence type="ECO:0000256" key="2">
    <source>
        <dbReference type="ARBA" id="ARBA00022448"/>
    </source>
</evidence>
<evidence type="ECO:0000256" key="5">
    <source>
        <dbReference type="ARBA" id="ARBA00022679"/>
    </source>
</evidence>
<evidence type="ECO:0000256" key="11">
    <source>
        <dbReference type="PROSITE-ProRule" id="PRU00421"/>
    </source>
</evidence>
<proteinExistence type="predicted"/>
<dbReference type="InterPro" id="IPR013013">
    <property type="entry name" value="PTS_EIIC_1"/>
</dbReference>
<feature type="transmembrane region" description="Helical" evidence="12">
    <location>
        <begin position="149"/>
        <end position="167"/>
    </location>
</feature>
<reference evidence="17 18" key="1">
    <citation type="submission" date="2018-05" db="EMBL/GenBank/DDBJ databases">
        <title>Genomic Encyclopedia of Type Strains, Phase IV (KMG-IV): sequencing the most valuable type-strain genomes for metagenomic binning, comparative biology and taxonomic classification.</title>
        <authorList>
            <person name="Goeker M."/>
        </authorList>
    </citation>
    <scope>NUCLEOTIDE SEQUENCE [LARGE SCALE GENOMIC DNA]</scope>
    <source>
        <strain evidence="17 18">JC118</strain>
    </source>
</reference>
<dbReference type="GO" id="GO:0008982">
    <property type="term" value="F:protein-N(PI)-phosphohistidine-sugar phosphotransferase activity"/>
    <property type="evidence" value="ECO:0007669"/>
    <property type="project" value="InterPro"/>
</dbReference>
<keyword evidence="6" id="KW-0598">Phosphotransferase system</keyword>
<dbReference type="InterPro" id="IPR001127">
    <property type="entry name" value="PTS_EIIA_1_perm"/>
</dbReference>
<dbReference type="InterPro" id="IPR011055">
    <property type="entry name" value="Dup_hybrid_motif"/>
</dbReference>
<keyword evidence="8" id="KW-0418">Kinase</keyword>
<gene>
    <name evidence="17" type="ORF">DES51_101363</name>
    <name evidence="16" type="ORF">MQE39_03860</name>
</gene>
<dbReference type="Gene3D" id="2.70.70.10">
    <property type="entry name" value="Glucose Permease (Domain IIA)"/>
    <property type="match status" value="1"/>
</dbReference>
<keyword evidence="3" id="KW-1003">Cell membrane</keyword>
<feature type="transmembrane region" description="Helical" evidence="12">
    <location>
        <begin position="294"/>
        <end position="318"/>
    </location>
</feature>
<dbReference type="Gene3D" id="3.30.1360.60">
    <property type="entry name" value="Glucose permease domain IIB"/>
    <property type="match status" value="1"/>
</dbReference>
<comment type="caution">
    <text evidence="17">The sequence shown here is derived from an EMBL/GenBank/DDBJ whole genome shotgun (WGS) entry which is preliminary data.</text>
</comment>
<feature type="transmembrane region" description="Helical" evidence="12">
    <location>
        <begin position="255"/>
        <end position="282"/>
    </location>
</feature>
<evidence type="ECO:0000259" key="13">
    <source>
        <dbReference type="PROSITE" id="PS51093"/>
    </source>
</evidence>
<dbReference type="Pfam" id="PF02378">
    <property type="entry name" value="PTS_EIIC"/>
    <property type="match status" value="1"/>
</dbReference>
<dbReference type="RefSeq" id="WP_022936659.1">
    <property type="nucleotide sequence ID" value="NZ_BAABZA010000001.1"/>
</dbReference>
<dbReference type="InterPro" id="IPR050558">
    <property type="entry name" value="PTS_Sugar-Specific_Components"/>
</dbReference>
<dbReference type="EC" id="2.7.1.-" evidence="16"/>
<dbReference type="Proteomes" id="UP001276902">
    <property type="component" value="Unassembled WGS sequence"/>
</dbReference>
<feature type="transmembrane region" description="Helical" evidence="12">
    <location>
        <begin position="109"/>
        <end position="129"/>
    </location>
</feature>
<evidence type="ECO:0000256" key="4">
    <source>
        <dbReference type="ARBA" id="ARBA00022597"/>
    </source>
</evidence>
<dbReference type="OrthoDB" id="92465at2"/>
<evidence type="ECO:0000313" key="18">
    <source>
        <dbReference type="Proteomes" id="UP000247612"/>
    </source>
</evidence>
<dbReference type="PROSITE" id="PS51098">
    <property type="entry name" value="PTS_EIIB_TYPE_1"/>
    <property type="match status" value="1"/>
</dbReference>
<feature type="domain" description="PTS EIIB type-1" evidence="14">
    <location>
        <begin position="4"/>
        <end position="86"/>
    </location>
</feature>
<protein>
    <submittedName>
        <fullName evidence="16">Beta-glucoside-specific PTS transporter subunit IIABC</fullName>
        <ecNumber evidence="16">2.7.1.-</ecNumber>
    </submittedName>
    <submittedName>
        <fullName evidence="17">PTS system beta-glucoside-specific IIA component (Glc family) /PTS system beta-glucoside-specific IIB component (Glc family) /PTS system beta-glucoside-specific IIC component (Glc family)</fullName>
    </submittedName>
</protein>
<dbReference type="CDD" id="cd00212">
    <property type="entry name" value="PTS_IIB_glc"/>
    <property type="match status" value="1"/>
</dbReference>
<dbReference type="PROSITE" id="PS00371">
    <property type="entry name" value="PTS_EIIA_TYPE_1_HIS"/>
    <property type="match status" value="1"/>
</dbReference>
<dbReference type="PROSITE" id="PS01035">
    <property type="entry name" value="PTS_EIIB_TYPE_1_CYS"/>
    <property type="match status" value="1"/>
</dbReference>
<dbReference type="GO" id="GO:0015771">
    <property type="term" value="P:trehalose transport"/>
    <property type="evidence" value="ECO:0007669"/>
    <property type="project" value="TreeGrafter"/>
</dbReference>
<evidence type="ECO:0000256" key="1">
    <source>
        <dbReference type="ARBA" id="ARBA00004651"/>
    </source>
</evidence>